<dbReference type="CDD" id="cd22352">
    <property type="entry name" value="RecB_C-like"/>
    <property type="match status" value="1"/>
</dbReference>
<feature type="binding site" evidence="15">
    <location>
        <position position="1135"/>
    </location>
    <ligand>
        <name>Mg(2+)</name>
        <dbReference type="ChEBI" id="CHEBI:18420"/>
    </ligand>
</feature>
<dbReference type="GO" id="GO:0000724">
    <property type="term" value="P:double-strand break repair via homologous recombination"/>
    <property type="evidence" value="ECO:0007669"/>
    <property type="project" value="UniProtKB-UniRule"/>
</dbReference>
<keyword evidence="12 15" id="KW-0413">Isomerase</keyword>
<keyword evidence="20" id="KW-1185">Reference proteome</keyword>
<evidence type="ECO:0000256" key="11">
    <source>
        <dbReference type="ARBA" id="ARBA00023204"/>
    </source>
</evidence>
<evidence type="ECO:0000256" key="8">
    <source>
        <dbReference type="ARBA" id="ARBA00022840"/>
    </source>
</evidence>
<dbReference type="PANTHER" id="PTHR11070">
    <property type="entry name" value="UVRD / RECB / PCRA DNA HELICASE FAMILY MEMBER"/>
    <property type="match status" value="1"/>
</dbReference>
<dbReference type="SUPFAM" id="SSF52540">
    <property type="entry name" value="P-loop containing nucleoside triphosphate hydrolases"/>
    <property type="match status" value="1"/>
</dbReference>
<dbReference type="EC" id="5.6.2.4" evidence="15"/>
<feature type="region of interest" description="Nuclease activity, interacts with RecD and RecA" evidence="15">
    <location>
        <begin position="939"/>
        <end position="1233"/>
    </location>
</feature>
<keyword evidence="9 15" id="KW-0460">Magnesium</keyword>
<evidence type="ECO:0000256" key="2">
    <source>
        <dbReference type="ARBA" id="ARBA00022723"/>
    </source>
</evidence>
<accession>A0A5Q0BLX0</accession>
<organism evidence="19 20">
    <name type="scientific">Candidatus Methylospira mobilis</name>
    <dbReference type="NCBI Taxonomy" id="1808979"/>
    <lineage>
        <taxon>Bacteria</taxon>
        <taxon>Pseudomonadati</taxon>
        <taxon>Pseudomonadota</taxon>
        <taxon>Gammaproteobacteria</taxon>
        <taxon>Methylococcales</taxon>
        <taxon>Methylococcaceae</taxon>
        <taxon>Candidatus Methylospira</taxon>
    </lineage>
</organism>
<comment type="domain">
    <text evidence="15">The N-terminal DNA-binding domain is a ssDNA-dependent ATPase and has ATP-dependent 3'-5' helicase function. This domain interacts with RecC.</text>
</comment>
<dbReference type="GO" id="GO:0000287">
    <property type="term" value="F:magnesium ion binding"/>
    <property type="evidence" value="ECO:0007669"/>
    <property type="project" value="UniProtKB-UniRule"/>
</dbReference>
<comment type="catalytic activity">
    <reaction evidence="14 15">
        <text>ATP + H2O = ADP + phosphate + H(+)</text>
        <dbReference type="Rhea" id="RHEA:13065"/>
        <dbReference type="ChEBI" id="CHEBI:15377"/>
        <dbReference type="ChEBI" id="CHEBI:15378"/>
        <dbReference type="ChEBI" id="CHEBI:30616"/>
        <dbReference type="ChEBI" id="CHEBI:43474"/>
        <dbReference type="ChEBI" id="CHEBI:456216"/>
        <dbReference type="EC" id="5.6.2.4"/>
    </reaction>
</comment>
<comment type="function">
    <text evidence="15">A helicase/nuclease that prepares dsDNA breaks (DSB) for recombinational DNA repair. Binds to DSBs and unwinds DNA via a highly rapid and processive ATP-dependent bidirectional helicase activity. Unwinds dsDNA until it encounters a Chi (crossover hotspot instigator) sequence from the 3' direction. Cuts ssDNA a few nucleotides 3' to the Chi site. The properties and activities of the enzyme are changed at Chi. The Chi-altered holoenzyme produces a long 3'-ssDNA overhang and facilitates RecA-binding to the ssDNA for homologous DNA recombination and repair. Holoenzyme degrades any linearized DNA that is unable to undergo homologous recombination. In the holoenzyme this subunit contributes ATPase, 3'-5' helicase, exonuclease activity and loads RecA onto ssDNA.</text>
</comment>
<evidence type="ECO:0000256" key="12">
    <source>
        <dbReference type="ARBA" id="ARBA00023235"/>
    </source>
</evidence>
<keyword evidence="7 15" id="KW-0269">Exonuclease</keyword>
<evidence type="ECO:0000256" key="7">
    <source>
        <dbReference type="ARBA" id="ARBA00022839"/>
    </source>
</evidence>
<dbReference type="Gene3D" id="1.10.3170.10">
    <property type="entry name" value="Recbcd, chain B, domain 2"/>
    <property type="match status" value="1"/>
</dbReference>
<evidence type="ECO:0000259" key="17">
    <source>
        <dbReference type="PROSITE" id="PS51198"/>
    </source>
</evidence>
<dbReference type="EMBL" id="CP044205">
    <property type="protein sequence ID" value="QFY43214.1"/>
    <property type="molecule type" value="Genomic_DNA"/>
</dbReference>
<keyword evidence="4 15" id="KW-0227">DNA damage</keyword>
<dbReference type="InParanoid" id="A0A5Q0BLX0"/>
<comment type="subunit">
    <text evidence="15">Heterotrimer of RecB, RecC and RecD. All subunits contribute to DNA-binding. Interacts with RecA.</text>
</comment>
<dbReference type="GO" id="GO:0003677">
    <property type="term" value="F:DNA binding"/>
    <property type="evidence" value="ECO:0007669"/>
    <property type="project" value="UniProtKB-UniRule"/>
</dbReference>
<dbReference type="OrthoDB" id="9810135at2"/>
<sequence>MNHLSINPPDNRQKLNPLDFPLLGTRLIEASAGTGKTWIIAALYIRLVLGHGSENARFDRALLPPDILVVTFTEAATRELRDRIRARLTQAAACFRGREEGDEFLRGVKSSYAETQWPGCARLLEISALWMDEAAVYTIHGWCNRMLQQHAFDSGSLFKQEVNTSDLELLNEVVRDYWRTFFYTLSEAEARAVVKIAASPQALSATVKPLLELTEVKGLETAATDPRELFAAWAAWDDARNALERQAQQTWRNAQAEIEALLRAASEQGWLHGNSYRKNTFEQRLNDFAGWAGGGARPKAEWFGRFAQTRFGMNARHKDKLPQHAAFVAVDTLLQCESEEPDFTREVIVHAALWVRERYSREKQRRARMDFNDMLTRLDRTLQSDSGEQLAAVIRKQYPVALIDEFQDTDPLQYRIFKRIYQPDSCCQGLGCLLIGDPKQAIYSFRGADIHTYLQAHADTAGRHYTLDTNFRSTAGLVAAVNRIFQHAEHRDKGAFLFKNAAANPVAFHPVAAQGVDQALIVNGKAVAPMTFLHWGADQEKPVSSTAYRQYMAQAAATDMVRLLNLSARGGAGFSGKTGIQPLKPSAIAILVRTRKEAKAMQAALAQRQLRSVYLSEGDSVFNSREALDLLFWLKAAAEPRDERKVRAALATATLDLSLPELEVLNCDESAWERQLERFRQYQLRWQKDGVLPMIRSLLSDYRVSSRLMNSSADSGGERSLTNLLHLAELLQKTAAHLDGEQALIRYLAEAMAAAQADGGLSSDEATIRLESDAELIKIITIHKSKGLEYPLVFLPFIASFREVTAQYSSYYRYHDDDDALRVDLSRDETARAKNDFERLQEDMRLLYVALTRAKHQCRLGVAPLKNMQNSALGYLLGWEKDAAPSNLPKQLGVLAGGSGVIAVDAAPEPDNTPYNASTCAVGAGAPAVRTATANIPDAWWIASYSALRLEAETDANERGVDAAETAHDDKWLDESASDTVENRSLDALTLARTGIHALPRGAEPGTAIHELMETSARQGFREPTGKELEKFCRGIGWESWTDILRKSLADWLHMPLLADAAISLSGLQRHAYQPELEFLLPVHGLDLRQLDALVTRHTFDGRARPRLQHTILKGMLKGYIDLVFEHDNRFYVVDYKFNALGDSDAAYNREELENVMLQKRYDLQYVIYLLALHRQLKARMGATYNYDTHIGGALYLFLRGSSGPRQGRVCDCPPKTLIEALDVMLTGRACPA</sequence>
<dbReference type="Gene3D" id="3.90.320.10">
    <property type="match status" value="1"/>
</dbReference>
<comment type="cofactor">
    <cofactor evidence="15">
        <name>Mg(2+)</name>
        <dbReference type="ChEBI" id="CHEBI:18420"/>
    </cofactor>
    <text evidence="15">Binds 1 Mg(2+) ion per subunit.</text>
</comment>
<evidence type="ECO:0000256" key="14">
    <source>
        <dbReference type="ARBA" id="ARBA00048988"/>
    </source>
</evidence>
<feature type="active site" description="For nuclease activity" evidence="15">
    <location>
        <position position="1135"/>
    </location>
</feature>
<dbReference type="PROSITE" id="PS51198">
    <property type="entry name" value="UVRD_HELICASE_ATP_BIND"/>
    <property type="match status" value="1"/>
</dbReference>
<keyword evidence="6 15" id="KW-0347">Helicase</keyword>
<dbReference type="GO" id="GO:0016887">
    <property type="term" value="F:ATP hydrolysis activity"/>
    <property type="evidence" value="ECO:0007669"/>
    <property type="project" value="RHEA"/>
</dbReference>
<comment type="domain">
    <text evidence="15">The C-terminal domain has nuclease activity and interacts with RecD. It interacts with RecA, facilitating its loading onto ssDNA.</text>
</comment>
<evidence type="ECO:0000256" key="15">
    <source>
        <dbReference type="HAMAP-Rule" id="MF_01485"/>
    </source>
</evidence>
<dbReference type="KEGG" id="mmob:F6R98_11775"/>
<feature type="binding site" evidence="16">
    <location>
        <begin position="30"/>
        <end position="37"/>
    </location>
    <ligand>
        <name>ATP</name>
        <dbReference type="ChEBI" id="CHEBI:30616"/>
    </ligand>
</feature>
<evidence type="ECO:0000256" key="9">
    <source>
        <dbReference type="ARBA" id="ARBA00022842"/>
    </source>
</evidence>
<evidence type="ECO:0000259" key="18">
    <source>
        <dbReference type="PROSITE" id="PS51217"/>
    </source>
</evidence>
<feature type="binding site" evidence="15">
    <location>
        <position position="1122"/>
    </location>
    <ligand>
        <name>Mg(2+)</name>
        <dbReference type="ChEBI" id="CHEBI:18420"/>
    </ligand>
</feature>
<dbReference type="GO" id="GO:0008854">
    <property type="term" value="F:exodeoxyribonuclease V activity"/>
    <property type="evidence" value="ECO:0007669"/>
    <property type="project" value="UniProtKB-EC"/>
</dbReference>
<keyword evidence="2 15" id="KW-0479">Metal-binding</keyword>
<dbReference type="GO" id="GO:0043138">
    <property type="term" value="F:3'-5' DNA helicase activity"/>
    <property type="evidence" value="ECO:0007669"/>
    <property type="project" value="UniProtKB-UniRule"/>
</dbReference>
<comment type="catalytic activity">
    <reaction evidence="15">
        <text>Exonucleolytic cleavage (in the presence of ATP) in either 5'- to 3'- or 3'- to 5'-direction to yield 5'-phosphooligonucleotides.</text>
        <dbReference type="EC" id="3.1.11.5"/>
    </reaction>
</comment>
<feature type="region of interest" description="DNA-binding and helicase activity, interacts with RecC" evidence="15">
    <location>
        <begin position="1"/>
        <end position="926"/>
    </location>
</feature>
<dbReference type="InterPro" id="IPR038726">
    <property type="entry name" value="PDDEXK_AddAB-type"/>
</dbReference>
<evidence type="ECO:0000256" key="5">
    <source>
        <dbReference type="ARBA" id="ARBA00022801"/>
    </source>
</evidence>
<dbReference type="PROSITE" id="PS51217">
    <property type="entry name" value="UVRD_HELICASE_CTER"/>
    <property type="match status" value="1"/>
</dbReference>
<dbReference type="Pfam" id="PF12705">
    <property type="entry name" value="PDDEXK_1"/>
    <property type="match status" value="1"/>
</dbReference>
<evidence type="ECO:0000256" key="4">
    <source>
        <dbReference type="ARBA" id="ARBA00022763"/>
    </source>
</evidence>
<feature type="binding site" evidence="15">
    <location>
        <position position="1010"/>
    </location>
    <ligand>
        <name>Mg(2+)</name>
        <dbReference type="ChEBI" id="CHEBI:18420"/>
    </ligand>
</feature>
<dbReference type="Gene3D" id="1.10.486.10">
    <property type="entry name" value="PCRA, domain 4"/>
    <property type="match status" value="1"/>
</dbReference>
<dbReference type="NCBIfam" id="TIGR00609">
    <property type="entry name" value="recB"/>
    <property type="match status" value="1"/>
</dbReference>
<dbReference type="InterPro" id="IPR000212">
    <property type="entry name" value="DNA_helicase_UvrD/REP"/>
</dbReference>
<dbReference type="Gene3D" id="3.40.50.300">
    <property type="entry name" value="P-loop containing nucleotide triphosphate hydrolases"/>
    <property type="match status" value="2"/>
</dbReference>
<keyword evidence="3 15" id="KW-0547">Nucleotide-binding</keyword>
<dbReference type="Pfam" id="PF13361">
    <property type="entry name" value="UvrD_C"/>
    <property type="match status" value="1"/>
</dbReference>
<protein>
    <recommendedName>
        <fullName evidence="15">RecBCD enzyme subunit RecB</fullName>
        <ecNumber evidence="15">3.1.11.5</ecNumber>
        <ecNumber evidence="15">5.6.2.4</ecNumber>
    </recommendedName>
    <alternativeName>
        <fullName evidence="15">DNA 3'-5' helicase subunit RecB</fullName>
    </alternativeName>
    <alternativeName>
        <fullName evidence="15">Exonuclease V subunit RecB</fullName>
        <shortName evidence="15">ExoV subunit RecB</shortName>
    </alternativeName>
    <alternativeName>
        <fullName evidence="15">Helicase/nuclease RecBCD subunit RecB</fullName>
    </alternativeName>
</protein>
<dbReference type="GO" id="GO:0009338">
    <property type="term" value="C:exodeoxyribonuclease V complex"/>
    <property type="evidence" value="ECO:0007669"/>
    <property type="project" value="TreeGrafter"/>
</dbReference>
<dbReference type="InterPro" id="IPR014016">
    <property type="entry name" value="UvrD-like_ATP-bd"/>
</dbReference>
<dbReference type="Pfam" id="PF00580">
    <property type="entry name" value="UvrD-helicase"/>
    <property type="match status" value="1"/>
</dbReference>
<evidence type="ECO:0000256" key="1">
    <source>
        <dbReference type="ARBA" id="ARBA00022722"/>
    </source>
</evidence>
<feature type="domain" description="UvrD-like helicase ATP-binding" evidence="17">
    <location>
        <begin position="9"/>
        <end position="474"/>
    </location>
</feature>
<dbReference type="GO" id="GO:0005524">
    <property type="term" value="F:ATP binding"/>
    <property type="evidence" value="ECO:0007669"/>
    <property type="project" value="UniProtKB-UniRule"/>
</dbReference>
<dbReference type="AlphaFoldDB" id="A0A5Q0BLX0"/>
<evidence type="ECO:0000256" key="16">
    <source>
        <dbReference type="PROSITE-ProRule" id="PRU00560"/>
    </source>
</evidence>
<dbReference type="SUPFAM" id="SSF52980">
    <property type="entry name" value="Restriction endonuclease-like"/>
    <property type="match status" value="1"/>
</dbReference>
<comment type="miscellaneous">
    <text evidence="15">In the RecBCD complex, RecB has a slow 3'-5' helicase, an exonuclease activity and loads RecA onto ssDNA, RecD has a fast 5'-3' helicase activity, while RecC stimulates the ATPase and processivity of the RecB helicase and contributes to recognition of the Chi site.</text>
</comment>
<evidence type="ECO:0000313" key="20">
    <source>
        <dbReference type="Proteomes" id="UP000325755"/>
    </source>
</evidence>
<evidence type="ECO:0000313" key="19">
    <source>
        <dbReference type="EMBL" id="QFY43214.1"/>
    </source>
</evidence>
<name>A0A5Q0BLX0_9GAMM</name>
<dbReference type="InterPro" id="IPR014017">
    <property type="entry name" value="DNA_helicase_UvrD-like_C"/>
</dbReference>
<dbReference type="InterPro" id="IPR027417">
    <property type="entry name" value="P-loop_NTPase"/>
</dbReference>
<dbReference type="Proteomes" id="UP000325755">
    <property type="component" value="Chromosome"/>
</dbReference>
<dbReference type="InterPro" id="IPR011604">
    <property type="entry name" value="PDDEXK-like_dom_sf"/>
</dbReference>
<dbReference type="FunCoup" id="A0A5Q0BLX0">
    <property type="interactions" value="106"/>
</dbReference>
<keyword evidence="1 15" id="KW-0540">Nuclease</keyword>
<feature type="domain" description="UvrD-like helicase C-terminal" evidence="18">
    <location>
        <begin position="511"/>
        <end position="787"/>
    </location>
</feature>
<evidence type="ECO:0000256" key="10">
    <source>
        <dbReference type="ARBA" id="ARBA00023125"/>
    </source>
</evidence>
<dbReference type="GO" id="GO:0005829">
    <property type="term" value="C:cytosol"/>
    <property type="evidence" value="ECO:0007669"/>
    <property type="project" value="TreeGrafter"/>
</dbReference>
<proteinExistence type="inferred from homology"/>
<comment type="catalytic activity">
    <reaction evidence="13 15">
        <text>Couples ATP hydrolysis with the unwinding of duplex DNA by translocating in the 3'-5' direction.</text>
        <dbReference type="EC" id="5.6.2.4"/>
    </reaction>
</comment>
<dbReference type="HAMAP" id="MF_01485">
    <property type="entry name" value="RecB"/>
    <property type="match status" value="1"/>
</dbReference>
<dbReference type="EC" id="3.1.11.5" evidence="15"/>
<reference evidence="19 20" key="1">
    <citation type="submission" date="2019-09" db="EMBL/GenBank/DDBJ databases">
        <title>Ecophysiology of the spiral-shaped methanotroph Methylospira mobilis as revealed by the complete genome sequence.</title>
        <authorList>
            <person name="Oshkin I.Y."/>
            <person name="Dedysh S.N."/>
            <person name="Miroshnikov K."/>
            <person name="Danilova O.V."/>
            <person name="Hakobyan A."/>
            <person name="Liesack W."/>
        </authorList>
    </citation>
    <scope>NUCLEOTIDE SEQUENCE [LARGE SCALE GENOMIC DNA]</scope>
    <source>
        <strain evidence="19 20">Shm1</strain>
    </source>
</reference>
<dbReference type="PANTHER" id="PTHR11070:SF23">
    <property type="entry name" value="RECBCD ENZYME SUBUNIT RECB"/>
    <property type="match status" value="1"/>
</dbReference>
<evidence type="ECO:0000256" key="3">
    <source>
        <dbReference type="ARBA" id="ARBA00022741"/>
    </source>
</evidence>
<keyword evidence="11 15" id="KW-0234">DNA repair</keyword>
<evidence type="ECO:0000256" key="6">
    <source>
        <dbReference type="ARBA" id="ARBA00022806"/>
    </source>
</evidence>
<keyword evidence="10 15" id="KW-0238">DNA-binding</keyword>
<gene>
    <name evidence="15 19" type="primary">recB</name>
    <name evidence="19" type="ORF">F6R98_11775</name>
</gene>
<evidence type="ECO:0000256" key="13">
    <source>
        <dbReference type="ARBA" id="ARBA00034617"/>
    </source>
</evidence>
<comment type="similarity">
    <text evidence="15">Belongs to the helicase family. UvrD subfamily.</text>
</comment>
<dbReference type="InterPro" id="IPR004586">
    <property type="entry name" value="RecB"/>
</dbReference>
<keyword evidence="5 15" id="KW-0378">Hydrolase</keyword>
<dbReference type="InterPro" id="IPR011335">
    <property type="entry name" value="Restrct_endonuc-II-like"/>
</dbReference>
<dbReference type="RefSeq" id="WP_153249195.1">
    <property type="nucleotide sequence ID" value="NZ_CP044205.1"/>
</dbReference>
<keyword evidence="8 15" id="KW-0067">ATP-binding</keyword>